<name>A0A813YJX6_9BILA</name>
<reference evidence="2" key="1">
    <citation type="submission" date="2021-02" db="EMBL/GenBank/DDBJ databases">
        <authorList>
            <person name="Nowell W R."/>
        </authorList>
    </citation>
    <scope>NUCLEOTIDE SEQUENCE</scope>
</reference>
<proteinExistence type="predicted"/>
<evidence type="ECO:0000256" key="1">
    <source>
        <dbReference type="SAM" id="MobiDB-lite"/>
    </source>
</evidence>
<comment type="caution">
    <text evidence="2">The sequence shown here is derived from an EMBL/GenBank/DDBJ whole genome shotgun (WGS) entry which is preliminary data.</text>
</comment>
<evidence type="ECO:0000313" key="3">
    <source>
        <dbReference type="Proteomes" id="UP000663882"/>
    </source>
</evidence>
<gene>
    <name evidence="2" type="ORF">RFH988_LOCUS8188</name>
</gene>
<sequence>MIELSYLASLQMSASSISKPTSEQMSLSNYSKPTPKQMPFLSSLKGTMKRLLPSNNSKPSSSQVLPSSNSKETMQQMPHCPRCHRHNHVYLYKSYDDDDLDHRLAAAEDRDDSLDRLDDRLRAIAADRFRLSGVVLLLLGSVFLGGFLRRVAGVALVVVGLVLARDRAAGLVNHAPAAARGARDDSPAACLRGTTADYAAATTDLRRRVAFRADADDAHDAGRIGRVAALLHRGADGYIGEQTKFCFFIPNDTSKTYICDYKH</sequence>
<accession>A0A813YJX6</accession>
<evidence type="ECO:0000313" key="2">
    <source>
        <dbReference type="EMBL" id="CAF0885309.1"/>
    </source>
</evidence>
<organism evidence="2 3">
    <name type="scientific">Rotaria sordida</name>
    <dbReference type="NCBI Taxonomy" id="392033"/>
    <lineage>
        <taxon>Eukaryota</taxon>
        <taxon>Metazoa</taxon>
        <taxon>Spiralia</taxon>
        <taxon>Gnathifera</taxon>
        <taxon>Rotifera</taxon>
        <taxon>Eurotatoria</taxon>
        <taxon>Bdelloidea</taxon>
        <taxon>Philodinida</taxon>
        <taxon>Philodinidae</taxon>
        <taxon>Rotaria</taxon>
    </lineage>
</organism>
<dbReference type="Proteomes" id="UP000663882">
    <property type="component" value="Unassembled WGS sequence"/>
</dbReference>
<protein>
    <submittedName>
        <fullName evidence="2">Uncharacterized protein</fullName>
    </submittedName>
</protein>
<feature type="region of interest" description="Disordered" evidence="1">
    <location>
        <begin position="13"/>
        <end position="38"/>
    </location>
</feature>
<dbReference type="EMBL" id="CAJNOO010000272">
    <property type="protein sequence ID" value="CAF0885309.1"/>
    <property type="molecule type" value="Genomic_DNA"/>
</dbReference>
<feature type="compositionally biased region" description="Polar residues" evidence="1">
    <location>
        <begin position="13"/>
        <end position="34"/>
    </location>
</feature>
<feature type="compositionally biased region" description="Low complexity" evidence="1">
    <location>
        <begin position="51"/>
        <end position="71"/>
    </location>
</feature>
<dbReference type="AlphaFoldDB" id="A0A813YJX6"/>
<feature type="region of interest" description="Disordered" evidence="1">
    <location>
        <begin position="51"/>
        <end position="78"/>
    </location>
</feature>